<accession>A0A0A8Z6P2</accession>
<name>A0A0A8Z6P2_ARUDO</name>
<sequence length="34" mass="3791">MHEKSGAAYIWSTLLTSSTSNAHFALPTDLWLLK</sequence>
<dbReference type="EMBL" id="GBRH01264547">
    <property type="protein sequence ID" value="JAD33348.1"/>
    <property type="molecule type" value="Transcribed_RNA"/>
</dbReference>
<proteinExistence type="predicted"/>
<evidence type="ECO:0000313" key="1">
    <source>
        <dbReference type="EMBL" id="JAD33348.1"/>
    </source>
</evidence>
<organism evidence="1">
    <name type="scientific">Arundo donax</name>
    <name type="common">Giant reed</name>
    <name type="synonym">Donax arundinaceus</name>
    <dbReference type="NCBI Taxonomy" id="35708"/>
    <lineage>
        <taxon>Eukaryota</taxon>
        <taxon>Viridiplantae</taxon>
        <taxon>Streptophyta</taxon>
        <taxon>Embryophyta</taxon>
        <taxon>Tracheophyta</taxon>
        <taxon>Spermatophyta</taxon>
        <taxon>Magnoliopsida</taxon>
        <taxon>Liliopsida</taxon>
        <taxon>Poales</taxon>
        <taxon>Poaceae</taxon>
        <taxon>PACMAD clade</taxon>
        <taxon>Arundinoideae</taxon>
        <taxon>Arundineae</taxon>
        <taxon>Arundo</taxon>
    </lineage>
</organism>
<protein>
    <submittedName>
        <fullName evidence="1">Uncharacterized protein</fullName>
    </submittedName>
</protein>
<dbReference type="AlphaFoldDB" id="A0A0A8Z6P2"/>
<reference evidence="1" key="1">
    <citation type="submission" date="2014-09" db="EMBL/GenBank/DDBJ databases">
        <authorList>
            <person name="Magalhaes I.L.F."/>
            <person name="Oliveira U."/>
            <person name="Santos F.R."/>
            <person name="Vidigal T.H.D.A."/>
            <person name="Brescovit A.D."/>
            <person name="Santos A.J."/>
        </authorList>
    </citation>
    <scope>NUCLEOTIDE SEQUENCE</scope>
    <source>
        <tissue evidence="1">Shoot tissue taken approximately 20 cm above the soil surface</tissue>
    </source>
</reference>
<reference evidence="1" key="2">
    <citation type="journal article" date="2015" name="Data Brief">
        <title>Shoot transcriptome of the giant reed, Arundo donax.</title>
        <authorList>
            <person name="Barrero R.A."/>
            <person name="Guerrero F.D."/>
            <person name="Moolhuijzen P."/>
            <person name="Goolsby J.A."/>
            <person name="Tidwell J."/>
            <person name="Bellgard S.E."/>
            <person name="Bellgard M.I."/>
        </authorList>
    </citation>
    <scope>NUCLEOTIDE SEQUENCE</scope>
    <source>
        <tissue evidence="1">Shoot tissue taken approximately 20 cm above the soil surface</tissue>
    </source>
</reference>